<evidence type="ECO:0000256" key="3">
    <source>
        <dbReference type="ARBA" id="ARBA00023242"/>
    </source>
</evidence>
<comment type="similarity">
    <text evidence="2">Belongs to the ARS2 family.</text>
</comment>
<dbReference type="GO" id="GO:0031053">
    <property type="term" value="P:primary miRNA processing"/>
    <property type="evidence" value="ECO:0007669"/>
    <property type="project" value="TreeGrafter"/>
</dbReference>
<proteinExistence type="inferred from homology"/>
<dbReference type="Proteomes" id="UP001162162">
    <property type="component" value="Unassembled WGS sequence"/>
</dbReference>
<comment type="subcellular location">
    <subcellularLocation>
        <location evidence="1">Nucleus</location>
    </subcellularLocation>
</comment>
<dbReference type="InterPro" id="IPR007042">
    <property type="entry name" value="SERRATE/Ars2_C"/>
</dbReference>
<organism evidence="5 6">
    <name type="scientific">Aromia moschata</name>
    <dbReference type="NCBI Taxonomy" id="1265417"/>
    <lineage>
        <taxon>Eukaryota</taxon>
        <taxon>Metazoa</taxon>
        <taxon>Ecdysozoa</taxon>
        <taxon>Arthropoda</taxon>
        <taxon>Hexapoda</taxon>
        <taxon>Insecta</taxon>
        <taxon>Pterygota</taxon>
        <taxon>Neoptera</taxon>
        <taxon>Endopterygota</taxon>
        <taxon>Coleoptera</taxon>
        <taxon>Polyphaga</taxon>
        <taxon>Cucujiformia</taxon>
        <taxon>Chrysomeloidea</taxon>
        <taxon>Cerambycidae</taxon>
        <taxon>Cerambycinae</taxon>
        <taxon>Callichromatini</taxon>
        <taxon>Aromia</taxon>
    </lineage>
</organism>
<name>A0AAV8YQM1_9CUCU</name>
<protein>
    <recommendedName>
        <fullName evidence="4">SERRATE/Ars2 C-terminal domain-containing protein</fullName>
    </recommendedName>
</protein>
<dbReference type="EMBL" id="JAPWTK010000051">
    <property type="protein sequence ID" value="KAJ8954007.1"/>
    <property type="molecule type" value="Genomic_DNA"/>
</dbReference>
<gene>
    <name evidence="5" type="ORF">NQ318_004298</name>
</gene>
<evidence type="ECO:0000256" key="1">
    <source>
        <dbReference type="ARBA" id="ARBA00004123"/>
    </source>
</evidence>
<comment type="caution">
    <text evidence="5">The sequence shown here is derived from an EMBL/GenBank/DDBJ whole genome shotgun (WGS) entry which is preliminary data.</text>
</comment>
<dbReference type="GO" id="GO:0016604">
    <property type="term" value="C:nuclear body"/>
    <property type="evidence" value="ECO:0007669"/>
    <property type="project" value="TreeGrafter"/>
</dbReference>
<accession>A0AAV8YQM1</accession>
<keyword evidence="3" id="KW-0539">Nucleus</keyword>
<keyword evidence="6" id="KW-1185">Reference proteome</keyword>
<feature type="domain" description="SERRATE/Ars2 C-terminal" evidence="4">
    <location>
        <begin position="208"/>
        <end position="331"/>
    </location>
</feature>
<dbReference type="AlphaFoldDB" id="A0AAV8YQM1"/>
<reference evidence="5" key="1">
    <citation type="journal article" date="2023" name="Insect Mol. Biol.">
        <title>Genome sequencing provides insights into the evolution of gene families encoding plant cell wall-degrading enzymes in longhorned beetles.</title>
        <authorList>
            <person name="Shin N.R."/>
            <person name="Okamura Y."/>
            <person name="Kirsch R."/>
            <person name="Pauchet Y."/>
        </authorList>
    </citation>
    <scope>NUCLEOTIDE SEQUENCE</scope>
    <source>
        <strain evidence="5">AMC_N1</strain>
    </source>
</reference>
<evidence type="ECO:0000256" key="2">
    <source>
        <dbReference type="ARBA" id="ARBA00005407"/>
    </source>
</evidence>
<sequence length="350" mass="40335">MCSRYDGFLRVALADPQPERRWLRRGWVTFKRDANIKEICWNLNNIRLRECELGAIVNRDLSRRIRPVNGITAHKQVVRSDIRISARTFGLVSNNPVLHNITDYLIEEAPAEEEELLGLEPSSESQDAVTTVERDEGLIAVLDRIILYLRVVHSVDYYNHCEYPNEDEMPNRCGILHARGPPPTAKTDMTQFIGAAVEAKMVSFLPEKPREEKDKNESKLIGLSLKDVDTEIDKFVQANTRELAKDKWLCPLSGKKFKGPDFVRKHIFNKHAEKIEEVKKEVEFFNNYLKDPKRPMLAEAPQPKREESPAFSHPGYVYSNAYGGMGYGRPPPYYNQSFAQRSRGYQPRTR</sequence>
<dbReference type="PANTHER" id="PTHR13165">
    <property type="entry name" value="ARSENITE-RESISTANCE PROTEIN 2"/>
    <property type="match status" value="1"/>
</dbReference>
<dbReference type="Pfam" id="PF04959">
    <property type="entry name" value="ARS2"/>
    <property type="match status" value="1"/>
</dbReference>
<evidence type="ECO:0000259" key="4">
    <source>
        <dbReference type="Pfam" id="PF04959"/>
    </source>
</evidence>
<evidence type="ECO:0000313" key="5">
    <source>
        <dbReference type="EMBL" id="KAJ8954007.1"/>
    </source>
</evidence>
<evidence type="ECO:0000313" key="6">
    <source>
        <dbReference type="Proteomes" id="UP001162162"/>
    </source>
</evidence>
<dbReference type="InterPro" id="IPR039727">
    <property type="entry name" value="SE/Ars2"/>
</dbReference>
<dbReference type="PANTHER" id="PTHR13165:SF0">
    <property type="entry name" value="SERRATE RNA EFFECTOR MOLECULE HOMOLOG"/>
    <property type="match status" value="1"/>
</dbReference>